<dbReference type="EMBL" id="KV448975">
    <property type="protein sequence ID" value="OAX32559.1"/>
    <property type="molecule type" value="Genomic_DNA"/>
</dbReference>
<sequence length="88" mass="10390">MIFQFPESCIDQQTDILLTEMQDQLREICDEEGHRTYILVMCIYSTQHCQVTRPAVEHDENDHIAYKILVGEHFRLLCCAHEPDCQHI</sequence>
<dbReference type="InParanoid" id="A0A1B7MIZ5"/>
<dbReference type="OrthoDB" id="3203937at2759"/>
<evidence type="ECO:0000313" key="2">
    <source>
        <dbReference type="Proteomes" id="UP000092154"/>
    </source>
</evidence>
<dbReference type="Proteomes" id="UP000092154">
    <property type="component" value="Unassembled WGS sequence"/>
</dbReference>
<organism evidence="1 2">
    <name type="scientific">Rhizopogon vinicolor AM-OR11-026</name>
    <dbReference type="NCBI Taxonomy" id="1314800"/>
    <lineage>
        <taxon>Eukaryota</taxon>
        <taxon>Fungi</taxon>
        <taxon>Dikarya</taxon>
        <taxon>Basidiomycota</taxon>
        <taxon>Agaricomycotina</taxon>
        <taxon>Agaricomycetes</taxon>
        <taxon>Agaricomycetidae</taxon>
        <taxon>Boletales</taxon>
        <taxon>Suillineae</taxon>
        <taxon>Rhizopogonaceae</taxon>
        <taxon>Rhizopogon</taxon>
    </lineage>
</organism>
<gene>
    <name evidence="1" type="ORF">K503DRAFT_701850</name>
</gene>
<proteinExistence type="predicted"/>
<evidence type="ECO:0000313" key="1">
    <source>
        <dbReference type="EMBL" id="OAX32559.1"/>
    </source>
</evidence>
<keyword evidence="2" id="KW-1185">Reference proteome</keyword>
<dbReference type="AlphaFoldDB" id="A0A1B7MIZ5"/>
<name>A0A1B7MIZ5_9AGAM</name>
<reference evidence="1 2" key="1">
    <citation type="submission" date="2016-06" db="EMBL/GenBank/DDBJ databases">
        <title>Comparative genomics of the ectomycorrhizal sister species Rhizopogon vinicolor and Rhizopogon vesiculosus (Basidiomycota: Boletales) reveals a divergence of the mating type B locus.</title>
        <authorList>
            <consortium name="DOE Joint Genome Institute"/>
            <person name="Mujic A.B."/>
            <person name="Kuo A."/>
            <person name="Tritt A."/>
            <person name="Lipzen A."/>
            <person name="Chen C."/>
            <person name="Johnson J."/>
            <person name="Sharma A."/>
            <person name="Barry K."/>
            <person name="Grigoriev I.V."/>
            <person name="Spatafora J.W."/>
        </authorList>
    </citation>
    <scope>NUCLEOTIDE SEQUENCE [LARGE SCALE GENOMIC DNA]</scope>
    <source>
        <strain evidence="1 2">AM-OR11-026</strain>
    </source>
</reference>
<accession>A0A1B7MIZ5</accession>
<protein>
    <submittedName>
        <fullName evidence="1">Uncharacterized protein</fullName>
    </submittedName>
</protein>